<feature type="compositionally biased region" description="Basic and acidic residues" evidence="8">
    <location>
        <begin position="1546"/>
        <end position="1562"/>
    </location>
</feature>
<dbReference type="CDD" id="cd00104">
    <property type="entry name" value="KAZAL_FS"/>
    <property type="match status" value="5"/>
</dbReference>
<evidence type="ECO:0000256" key="9">
    <source>
        <dbReference type="SAM" id="SignalP"/>
    </source>
</evidence>
<dbReference type="PROSITE" id="PS01248">
    <property type="entry name" value="EGF_LAM_1"/>
    <property type="match status" value="1"/>
</dbReference>
<evidence type="ECO:0000256" key="2">
    <source>
        <dbReference type="ARBA" id="ARBA00022782"/>
    </source>
</evidence>
<feature type="domain" description="Kazal-like" evidence="13">
    <location>
        <begin position="445"/>
        <end position="501"/>
    </location>
</feature>
<dbReference type="PROSITE" id="PS50026">
    <property type="entry name" value="EGF_3"/>
    <property type="match status" value="1"/>
</dbReference>
<feature type="disulfide bond" evidence="7">
    <location>
        <begin position="872"/>
        <end position="881"/>
    </location>
</feature>
<dbReference type="SMART" id="SM00181">
    <property type="entry name" value="EGF"/>
    <property type="match status" value="3"/>
</dbReference>
<dbReference type="InterPro" id="IPR003645">
    <property type="entry name" value="Fol_N"/>
</dbReference>
<comment type="caution">
    <text evidence="5">Lacks conserved residue(s) required for the propagation of feature annotation.</text>
</comment>
<dbReference type="Pfam" id="PF00008">
    <property type="entry name" value="EGF"/>
    <property type="match status" value="1"/>
</dbReference>
<dbReference type="InterPro" id="IPR050653">
    <property type="entry name" value="Prot_Inhib_GrowthFact_Antg"/>
</dbReference>
<keyword evidence="1" id="KW-0646">Protease inhibitor</keyword>
<keyword evidence="5" id="KW-0245">EGF-like domain</keyword>
<dbReference type="SUPFAM" id="SSF49899">
    <property type="entry name" value="Concanavalin A-like lectins/glucanases"/>
    <property type="match status" value="3"/>
</dbReference>
<dbReference type="InterPro" id="IPR002350">
    <property type="entry name" value="Kazal_dom"/>
</dbReference>
<dbReference type="PROSITE" id="PS50027">
    <property type="entry name" value="EGF_LAM_2"/>
    <property type="match status" value="1"/>
</dbReference>
<dbReference type="SMART" id="SM00282">
    <property type="entry name" value="LamG"/>
    <property type="match status" value="3"/>
</dbReference>
<evidence type="ECO:0000259" key="10">
    <source>
        <dbReference type="PROSITE" id="PS50025"/>
    </source>
</evidence>
<comment type="caution">
    <text evidence="14">The sequence shown here is derived from an EMBL/GenBank/DDBJ whole genome shotgun (WGS) entry which is preliminary data.</text>
</comment>
<organism evidence="14 15">
    <name type="scientific">Fasciola hepatica</name>
    <name type="common">Liver fluke</name>
    <dbReference type="NCBI Taxonomy" id="6192"/>
    <lineage>
        <taxon>Eukaryota</taxon>
        <taxon>Metazoa</taxon>
        <taxon>Spiralia</taxon>
        <taxon>Lophotrochozoa</taxon>
        <taxon>Platyhelminthes</taxon>
        <taxon>Trematoda</taxon>
        <taxon>Digenea</taxon>
        <taxon>Plagiorchiida</taxon>
        <taxon>Echinostomata</taxon>
        <taxon>Echinostomatoidea</taxon>
        <taxon>Fasciolidae</taxon>
        <taxon>Fasciola</taxon>
    </lineage>
</organism>
<feature type="domain" description="Kazal-like" evidence="13">
    <location>
        <begin position="345"/>
        <end position="402"/>
    </location>
</feature>
<dbReference type="PROSITE" id="PS01186">
    <property type="entry name" value="EGF_2"/>
    <property type="match status" value="1"/>
</dbReference>
<keyword evidence="2" id="KW-0221">Differentiation</keyword>
<feature type="domain" description="Laminin G" evidence="10">
    <location>
        <begin position="1251"/>
        <end position="1480"/>
    </location>
</feature>
<dbReference type="SMART" id="SM00274">
    <property type="entry name" value="FOLN"/>
    <property type="match status" value="4"/>
</dbReference>
<keyword evidence="15" id="KW-1185">Reference proteome</keyword>
<dbReference type="PANTHER" id="PTHR10913">
    <property type="entry name" value="FOLLISTATIN-RELATED"/>
    <property type="match status" value="1"/>
</dbReference>
<evidence type="ECO:0000256" key="3">
    <source>
        <dbReference type="ARBA" id="ARBA00022900"/>
    </source>
</evidence>
<evidence type="ECO:0000313" key="14">
    <source>
        <dbReference type="EMBL" id="THD27105.1"/>
    </source>
</evidence>
<keyword evidence="3" id="KW-0722">Serine protease inhibitor</keyword>
<dbReference type="InterPro" id="IPR036058">
    <property type="entry name" value="Kazal_dom_sf"/>
</dbReference>
<dbReference type="SUPFAM" id="SSF100895">
    <property type="entry name" value="Kazal-type serine protease inhibitors"/>
    <property type="match status" value="7"/>
</dbReference>
<name>A0A4E0RI86_FASHE</name>
<dbReference type="Gene3D" id="3.30.60.30">
    <property type="match status" value="7"/>
</dbReference>
<evidence type="ECO:0000256" key="5">
    <source>
        <dbReference type="PROSITE-ProRule" id="PRU00076"/>
    </source>
</evidence>
<dbReference type="PROSITE" id="PS51465">
    <property type="entry name" value="KAZAL_2"/>
    <property type="match status" value="6"/>
</dbReference>
<feature type="domain" description="Kazal-like" evidence="13">
    <location>
        <begin position="692"/>
        <end position="746"/>
    </location>
</feature>
<feature type="disulfide bond" evidence="7">
    <location>
        <begin position="852"/>
        <end position="864"/>
    </location>
</feature>
<feature type="domain" description="Kazal-like" evidence="13">
    <location>
        <begin position="527"/>
        <end position="574"/>
    </location>
</feature>
<dbReference type="InterPro" id="IPR000742">
    <property type="entry name" value="EGF"/>
</dbReference>
<feature type="compositionally biased region" description="Polar residues" evidence="8">
    <location>
        <begin position="143"/>
        <end position="167"/>
    </location>
</feature>
<feature type="compositionally biased region" description="Basic and acidic residues" evidence="8">
    <location>
        <begin position="1204"/>
        <end position="1214"/>
    </location>
</feature>
<dbReference type="FunFam" id="3.30.60.30:FF:000024">
    <property type="entry name" value="Transmembrane agrin"/>
    <property type="match status" value="1"/>
</dbReference>
<feature type="chain" id="PRO_5020023869" description="Agrin" evidence="9">
    <location>
        <begin position="24"/>
        <end position="1795"/>
    </location>
</feature>
<dbReference type="SMART" id="SM00180">
    <property type="entry name" value="EGF_Lam"/>
    <property type="match status" value="2"/>
</dbReference>
<dbReference type="Pfam" id="PF07648">
    <property type="entry name" value="Kazal_2"/>
    <property type="match status" value="6"/>
</dbReference>
<dbReference type="InterPro" id="IPR001791">
    <property type="entry name" value="Laminin_G"/>
</dbReference>
<dbReference type="Gene3D" id="2.60.120.200">
    <property type="match status" value="3"/>
</dbReference>
<feature type="compositionally biased region" description="Polar residues" evidence="8">
    <location>
        <begin position="1175"/>
        <end position="1187"/>
    </location>
</feature>
<dbReference type="SMART" id="SM00280">
    <property type="entry name" value="KAZAL"/>
    <property type="match status" value="7"/>
</dbReference>
<evidence type="ECO:0000259" key="11">
    <source>
        <dbReference type="PROSITE" id="PS50026"/>
    </source>
</evidence>
<dbReference type="Proteomes" id="UP000230066">
    <property type="component" value="Unassembled WGS sequence"/>
</dbReference>
<dbReference type="Pfam" id="PF00053">
    <property type="entry name" value="EGF_laminin"/>
    <property type="match status" value="2"/>
</dbReference>
<evidence type="ECO:0000259" key="12">
    <source>
        <dbReference type="PROSITE" id="PS50027"/>
    </source>
</evidence>
<feature type="region of interest" description="Disordered" evidence="8">
    <location>
        <begin position="1173"/>
        <end position="1218"/>
    </location>
</feature>
<keyword evidence="9" id="KW-0732">Signal</keyword>
<evidence type="ECO:0008006" key="16">
    <source>
        <dbReference type="Google" id="ProtNLM"/>
    </source>
</evidence>
<feature type="disulfide bond" evidence="5">
    <location>
        <begin position="1237"/>
        <end position="1246"/>
    </location>
</feature>
<dbReference type="CDD" id="cd00055">
    <property type="entry name" value="EGF_Lam"/>
    <property type="match status" value="2"/>
</dbReference>
<dbReference type="PROSITE" id="PS50025">
    <property type="entry name" value="LAM_G_DOMAIN"/>
    <property type="match status" value="2"/>
</dbReference>
<feature type="disulfide bond" evidence="6">
    <location>
        <begin position="1767"/>
        <end position="1794"/>
    </location>
</feature>
<feature type="region of interest" description="Disordered" evidence="8">
    <location>
        <begin position="140"/>
        <end position="167"/>
    </location>
</feature>
<dbReference type="Gene3D" id="2.10.25.10">
    <property type="entry name" value="Laminin"/>
    <property type="match status" value="3"/>
</dbReference>
<evidence type="ECO:0000256" key="1">
    <source>
        <dbReference type="ARBA" id="ARBA00022690"/>
    </source>
</evidence>
<dbReference type="InterPro" id="IPR013320">
    <property type="entry name" value="ConA-like_dom_sf"/>
</dbReference>
<dbReference type="GO" id="GO:0005576">
    <property type="term" value="C:extracellular region"/>
    <property type="evidence" value="ECO:0007669"/>
    <property type="project" value="TreeGrafter"/>
</dbReference>
<dbReference type="Pfam" id="PF02210">
    <property type="entry name" value="Laminin_G_2"/>
    <property type="match status" value="2"/>
</dbReference>
<feature type="region of interest" description="Disordered" evidence="8">
    <location>
        <begin position="1546"/>
        <end position="1592"/>
    </location>
</feature>
<feature type="domain" description="Laminin G" evidence="10">
    <location>
        <begin position="1592"/>
        <end position="1794"/>
    </location>
</feature>
<dbReference type="FunFam" id="3.30.60.30:FF:000040">
    <property type="entry name" value="Agrin, putative"/>
    <property type="match status" value="1"/>
</dbReference>
<accession>A0A4E0RI86</accession>
<keyword evidence="4 5" id="KW-1015">Disulfide bond</keyword>
<feature type="domain" description="Kazal-like" evidence="13">
    <location>
        <begin position="763"/>
        <end position="814"/>
    </location>
</feature>
<feature type="domain" description="Kazal-like" evidence="13">
    <location>
        <begin position="627"/>
        <end position="676"/>
    </location>
</feature>
<sequence length="1795" mass="198347">MIFWNYWCPLLWMIYATLNSSQACLDKEQFLAGLDRPNSLIFEAELLQFGDTDPTEVYVRVTRIIRQPETGWHLQPGNVAHLTGIQPRMTDTADCLPVQTRGQVYLWATRNSAVSLHNAEYSLELIPGGLFPVAEESIKPDTTRTGSTKNSQPPSSGKSNLENKLEQSSVAPNFTERPCDRVRCHFGAICETWPSPSNEKQVGVCVCPQIDVLHRRGLCHIQSGPVCAHTGRLYDNDCALTLAICVQQSILEKIELPRTAAGVALRELCTQMAAERLKVQKTEKSFELENLATRGNVIATVPITTTARPTPKQKENFEDKPQQDAAVPYGLPFVGQQDFVLEDNVNAASDCDGLPCPNTLKPVCGTDGVTYLNEYLLRERSCLVTSSGKPPIRIHYVSHCISQKLENKNQPDALLCPGNNVCQFGGLCSIRRTASSHEAISFTSSALFDRCSCEHINCLGRGSDPVCAADGQTYSNECFLRRRICETQIPRAVLYRGNCASNPCLGYTCRWAGEQCQVDETGQPKCVCPQPCPNVVSPVCGSDRVTYDSHCHLERTACMKMRDIFILYAGQCSEEPHCELLGLQCQGYEICSRLPTPHVHVPMSRYSNPWSNVISSSQPVQLVARCLCPTCPERGIGDQVCGTDGQTYRSECHLRASACQRQIRQLKVRARGSCDACKTKDCPYHAICRLNSLGEPECICPTDCLYVRKPVCGTDGKMYENECFMKVAACAEQREIHVAQEGPCATCPFGCPLGYQCLKGECVCRDACPKPTALEAEVCGSDGQIYPSECELKRQACLRQTNVRVDPSGARCRDLANRIQTNGTLSGQDGFQAGGQNYLVQPQADENVPASCSCNTVGALSEHCDYRGRCHCKWGVRGERCDQCMPNYWGIQNGHECIACSCHPDGALSTTCDAMTGQCHCRPGIFGRQCSICPNDGRLTKNGCVSPEGIPYDDRLRVSGRRFSADTTLLVRAPFPLKEPFAVQLILQATAPNGSLLFYQLAPSRQEQMLLENPTGRQFFLDIVNGRIDLRYVSNGPSGRILSVQTSQQLQLGRQHTVRAGVTHGRPWIKLDTGPETTVTDIEERKHEASLSSSLSSGGHGTIVIGRHVLVSTAQYVQPITKGSVGFSGCLLQLVLRSESTMQEQNVDLISGDPTELAWIGVNQLPSGLAEAPLCQSTDNNPVSSIDQIDRDDKQETVQLDTVSQDKSHSKNPCDRQPCGNGGSCELTSNVGYTCICLPGWQGHHCDQVATIVPQFHRGSFVRLPGPSGRQAMQRKRLHIEIVFLLTDFEGLILLIPPSMRFAKSNNGPFISIYVDAKGFLFTHCRVGHPMEDGQDVLAPNSRARLITFRYSVPAQRNQWHTLIVEKRTRALIIQLDNGPKERVRTVPTNFRRLSRYIRQQLTAFDLSESPIYVGGFSPTDQSVPPVPIRNGMMGAVQKLSINGAEVVLAGPIASNTIGPSAAEPTELWFKVTQWQGKPCGPNYSPCLPDKPESICRPQGALATCACSTPLQLWQLLREKPDNLENTERKLCLQRQNELNKARVRMLADRPSSDERTNERVQYDGLPEPEPDFNEVIRPVQPTNPKSDRCGHLPVAFKGQTTMMFKGLIEDMEEYNLRLRFHTKSENGLLLYISARSGEAAGTFTHVNSPDPSEITVIELMDGYIKYTIHVPVRTGTSPFTNRLGMRTALHIQSNRAINDGQCHTIHIARSQRSATLITDHHMVSSLFQDTYRSYSPNNVVFLGGISNNNNSNNTGLTAEYQNFTGCIGDLFVNEHNLQLLTSASELRGPVEPCY</sequence>
<feature type="domain" description="EGF-like" evidence="11">
    <location>
        <begin position="1210"/>
        <end position="1247"/>
    </location>
</feature>
<evidence type="ECO:0000259" key="13">
    <source>
        <dbReference type="PROSITE" id="PS51465"/>
    </source>
</evidence>
<reference evidence="14" key="1">
    <citation type="submission" date="2019-03" db="EMBL/GenBank/DDBJ databases">
        <title>Improved annotation for the trematode Fasciola hepatica.</title>
        <authorList>
            <person name="Choi Y.-J."/>
            <person name="Martin J."/>
            <person name="Mitreva M."/>
        </authorList>
    </citation>
    <scope>NUCLEOTIDE SEQUENCE [LARGE SCALE GENOMIC DNA]</scope>
</reference>
<evidence type="ECO:0000256" key="7">
    <source>
        <dbReference type="PROSITE-ProRule" id="PRU00460"/>
    </source>
</evidence>
<feature type="signal peptide" evidence="9">
    <location>
        <begin position="1"/>
        <end position="23"/>
    </location>
</feature>
<gene>
    <name evidence="14" type="ORF">D915_002192</name>
</gene>
<dbReference type="PROSITE" id="PS00022">
    <property type="entry name" value="EGF_1"/>
    <property type="match status" value="1"/>
</dbReference>
<protein>
    <recommendedName>
        <fullName evidence="16">Agrin</fullName>
    </recommendedName>
</protein>
<dbReference type="CDD" id="cd00110">
    <property type="entry name" value="LamG"/>
    <property type="match status" value="2"/>
</dbReference>
<dbReference type="SUPFAM" id="SSF57184">
    <property type="entry name" value="Growth factor receptor domain"/>
    <property type="match status" value="1"/>
</dbReference>
<dbReference type="PANTHER" id="PTHR10913:SF45">
    <property type="entry name" value="FOLLISTATIN, ISOFORM A-RELATED"/>
    <property type="match status" value="1"/>
</dbReference>
<feature type="domain" description="Laminin EGF-like" evidence="12">
    <location>
        <begin position="852"/>
        <end position="904"/>
    </location>
</feature>
<dbReference type="InterPro" id="IPR002049">
    <property type="entry name" value="LE_dom"/>
</dbReference>
<dbReference type="CDD" id="cd00054">
    <property type="entry name" value="EGF_CA"/>
    <property type="match status" value="1"/>
</dbReference>
<dbReference type="EMBL" id="JXXN02000525">
    <property type="protein sequence ID" value="THD27105.1"/>
    <property type="molecule type" value="Genomic_DNA"/>
</dbReference>
<evidence type="ECO:0000256" key="8">
    <source>
        <dbReference type="SAM" id="MobiDB-lite"/>
    </source>
</evidence>
<dbReference type="GO" id="GO:0030154">
    <property type="term" value="P:cell differentiation"/>
    <property type="evidence" value="ECO:0007669"/>
    <property type="project" value="UniProtKB-KW"/>
</dbReference>
<dbReference type="InterPro" id="IPR009030">
    <property type="entry name" value="Growth_fac_rcpt_cys_sf"/>
</dbReference>
<evidence type="ECO:0000313" key="15">
    <source>
        <dbReference type="Proteomes" id="UP000230066"/>
    </source>
</evidence>
<keyword evidence="7" id="KW-0424">Laminin EGF-like domain</keyword>
<dbReference type="GO" id="GO:0004867">
    <property type="term" value="F:serine-type endopeptidase inhibitor activity"/>
    <property type="evidence" value="ECO:0007669"/>
    <property type="project" value="UniProtKB-KW"/>
</dbReference>
<dbReference type="Pfam" id="PF00050">
    <property type="entry name" value="Kazal_1"/>
    <property type="match status" value="1"/>
</dbReference>
<proteinExistence type="predicted"/>
<evidence type="ECO:0000256" key="6">
    <source>
        <dbReference type="PROSITE-ProRule" id="PRU00122"/>
    </source>
</evidence>
<evidence type="ECO:0000256" key="4">
    <source>
        <dbReference type="ARBA" id="ARBA00023157"/>
    </source>
</evidence>